<protein>
    <submittedName>
        <fullName evidence="2">Uncharacterized protein</fullName>
    </submittedName>
</protein>
<evidence type="ECO:0000313" key="2">
    <source>
        <dbReference type="EMBL" id="KAH0807646.1"/>
    </source>
</evidence>
<dbReference type="Proteomes" id="UP000719412">
    <property type="component" value="Unassembled WGS sequence"/>
</dbReference>
<keyword evidence="3" id="KW-1185">Reference proteome</keyword>
<reference evidence="2" key="2">
    <citation type="submission" date="2021-08" db="EMBL/GenBank/DDBJ databases">
        <authorList>
            <person name="Eriksson T."/>
        </authorList>
    </citation>
    <scope>NUCLEOTIDE SEQUENCE</scope>
    <source>
        <strain evidence="2">Stoneville</strain>
        <tissue evidence="2">Whole head</tissue>
    </source>
</reference>
<evidence type="ECO:0000256" key="1">
    <source>
        <dbReference type="SAM" id="MobiDB-lite"/>
    </source>
</evidence>
<feature type="region of interest" description="Disordered" evidence="1">
    <location>
        <begin position="55"/>
        <end position="81"/>
    </location>
</feature>
<dbReference type="Gene3D" id="2.60.120.970">
    <property type="match status" value="1"/>
</dbReference>
<accession>A0A8J6H4M1</accession>
<feature type="region of interest" description="Disordered" evidence="1">
    <location>
        <begin position="601"/>
        <end position="625"/>
    </location>
</feature>
<gene>
    <name evidence="2" type="ORF">GEV33_015145</name>
</gene>
<sequence length="625" mass="69448">MFRWAFNANLNISSAVGVVHNVGGFVAGGWNVDLSNFSVAVEILGPGASHLRRRLPRHKLSPRPSPVLRSTRGGRKSGREEKIVGKVNYGQGRFRTVAKILVALHTRDLVVDHYVSCPYIYYNFMCLCVHKALNDSDGDAVSLSVGTAEWMAPFLIYGKRGRRLHGEVCGAARIRPIRTWVSRHGPVRRETPKTNVRKNQTPKLESAKRIDLVPKSSLRSKYLSSGVTPPPSTPVPIIDNEASAEGVSDPLIPLHNGKARRSVFKDLLYPRHSRHLRSARREIQTRIGTPATPIFQPTSSRPKGQFGFTARETCKDQCDVSVRRFRPVRRCGGPAAIMGSSEMASSRRKAHGGGRRWALALPCLYLLCSSLTPAGGERLRHRRPDDDVYVRQLEDALEEGGKAACPNCVYKNAEADGLRLEAIKRQILTKLGLRHKPNVTHSLPKEVIMETLSRAEDNSDFLRNSNSEENVATTSARTATAEAMDFDDFYGRTSEIISFAEQGRDAVLLSTPLDDAPLYTVAPFNFNQPDTSSDSRNPTTFTISSRDSHMYKNNMGAWWTVGGVSDRRRLPYTLNVAEREGEIKENDNIRSHSVHAQWRASMNGRKQPRAATAAATPIKRTAELN</sequence>
<dbReference type="AlphaFoldDB" id="A0A8J6H4M1"/>
<name>A0A8J6H4M1_TENMO</name>
<dbReference type="EMBL" id="JABDTM020029957">
    <property type="protein sequence ID" value="KAH0807646.1"/>
    <property type="molecule type" value="Genomic_DNA"/>
</dbReference>
<organism evidence="2 3">
    <name type="scientific">Tenebrio molitor</name>
    <name type="common">Yellow mealworm beetle</name>
    <dbReference type="NCBI Taxonomy" id="7067"/>
    <lineage>
        <taxon>Eukaryota</taxon>
        <taxon>Metazoa</taxon>
        <taxon>Ecdysozoa</taxon>
        <taxon>Arthropoda</taxon>
        <taxon>Hexapoda</taxon>
        <taxon>Insecta</taxon>
        <taxon>Pterygota</taxon>
        <taxon>Neoptera</taxon>
        <taxon>Endopterygota</taxon>
        <taxon>Coleoptera</taxon>
        <taxon>Polyphaga</taxon>
        <taxon>Cucujiformia</taxon>
        <taxon>Tenebrionidae</taxon>
        <taxon>Tenebrio</taxon>
    </lineage>
</organism>
<comment type="caution">
    <text evidence="2">The sequence shown here is derived from an EMBL/GenBank/DDBJ whole genome shotgun (WGS) entry which is preliminary data.</text>
</comment>
<evidence type="ECO:0000313" key="3">
    <source>
        <dbReference type="Proteomes" id="UP000719412"/>
    </source>
</evidence>
<reference evidence="2" key="1">
    <citation type="journal article" date="2020" name="J Insects Food Feed">
        <title>The yellow mealworm (Tenebrio molitor) genome: a resource for the emerging insects as food and feed industry.</title>
        <authorList>
            <person name="Eriksson T."/>
            <person name="Andere A."/>
            <person name="Kelstrup H."/>
            <person name="Emery V."/>
            <person name="Picard C."/>
        </authorList>
    </citation>
    <scope>NUCLEOTIDE SEQUENCE</scope>
    <source>
        <strain evidence="2">Stoneville</strain>
        <tissue evidence="2">Whole head</tissue>
    </source>
</reference>
<proteinExistence type="predicted"/>